<evidence type="ECO:0000313" key="8">
    <source>
        <dbReference type="EMBL" id="MDO0824062.1"/>
    </source>
</evidence>
<keyword evidence="6 7" id="KW-0472">Membrane</keyword>
<dbReference type="PANTHER" id="PTHR37937:SF1">
    <property type="entry name" value="CONJUGATIVE TRANSFER: DNA TRANSPORT"/>
    <property type="match status" value="1"/>
</dbReference>
<comment type="subcellular location">
    <subcellularLocation>
        <location evidence="1">Cell membrane</location>
        <topology evidence="1">Multi-pass membrane protein</topology>
    </subcellularLocation>
</comment>
<comment type="caution">
    <text evidence="8">The sequence shown here is derived from an EMBL/GenBank/DDBJ whole genome shotgun (WGS) entry which is preliminary data.</text>
</comment>
<feature type="transmembrane region" description="Helical" evidence="7">
    <location>
        <begin position="7"/>
        <end position="32"/>
    </location>
</feature>
<dbReference type="PANTHER" id="PTHR37937">
    <property type="entry name" value="CONJUGATIVE TRANSFER: DNA TRANSPORT"/>
    <property type="match status" value="1"/>
</dbReference>
<keyword evidence="9" id="KW-1185">Reference proteome</keyword>
<evidence type="ECO:0000256" key="1">
    <source>
        <dbReference type="ARBA" id="ARBA00004651"/>
    </source>
</evidence>
<comment type="similarity">
    <text evidence="2">Belongs to the VirD4/TraG family.</text>
</comment>
<keyword evidence="5 7" id="KW-1133">Transmembrane helix</keyword>
<dbReference type="Proteomes" id="UP001176021">
    <property type="component" value="Unassembled WGS sequence"/>
</dbReference>
<dbReference type="InterPro" id="IPR051539">
    <property type="entry name" value="T4SS-coupling_protein"/>
</dbReference>
<evidence type="ECO:0000256" key="6">
    <source>
        <dbReference type="ARBA" id="ARBA00023136"/>
    </source>
</evidence>
<evidence type="ECO:0000256" key="3">
    <source>
        <dbReference type="ARBA" id="ARBA00022475"/>
    </source>
</evidence>
<evidence type="ECO:0000256" key="7">
    <source>
        <dbReference type="SAM" id="Phobius"/>
    </source>
</evidence>
<evidence type="ECO:0000256" key="5">
    <source>
        <dbReference type="ARBA" id="ARBA00022989"/>
    </source>
</evidence>
<proteinExistence type="inferred from homology"/>
<accession>A0ABT8QRW6</accession>
<dbReference type="InterPro" id="IPR003688">
    <property type="entry name" value="TraG/VirD4"/>
</dbReference>
<keyword evidence="4 7" id="KW-0812">Transmembrane</keyword>
<dbReference type="Pfam" id="PF02534">
    <property type="entry name" value="T4SS-DNA_transf"/>
    <property type="match status" value="1"/>
</dbReference>
<dbReference type="Gene3D" id="3.40.50.300">
    <property type="entry name" value="P-loop containing nucleotide triphosphate hydrolases"/>
    <property type="match status" value="2"/>
</dbReference>
<keyword evidence="3" id="KW-1003">Cell membrane</keyword>
<dbReference type="InterPro" id="IPR027417">
    <property type="entry name" value="P-loop_NTPase"/>
</dbReference>
<protein>
    <submittedName>
        <fullName evidence="8">Type IV secretory system conjugative DNA transfer family protein</fullName>
    </submittedName>
</protein>
<dbReference type="EMBL" id="JAMJEV010000011">
    <property type="protein sequence ID" value="MDO0824062.1"/>
    <property type="molecule type" value="Genomic_DNA"/>
</dbReference>
<dbReference type="CDD" id="cd01127">
    <property type="entry name" value="TrwB_TraG_TraD_VirD4"/>
    <property type="match status" value="1"/>
</dbReference>
<evidence type="ECO:0000313" key="9">
    <source>
        <dbReference type="Proteomes" id="UP001176021"/>
    </source>
</evidence>
<dbReference type="RefSeq" id="WP_302049102.1">
    <property type="nucleotide sequence ID" value="NZ_JAMJEV010000011.1"/>
</dbReference>
<gene>
    <name evidence="8" type="ORF">M8H41_14565</name>
</gene>
<organism evidence="8 9">
    <name type="scientific">Desulfosporosinus nitroreducens</name>
    <dbReference type="NCBI Taxonomy" id="2018668"/>
    <lineage>
        <taxon>Bacteria</taxon>
        <taxon>Bacillati</taxon>
        <taxon>Bacillota</taxon>
        <taxon>Clostridia</taxon>
        <taxon>Eubacteriales</taxon>
        <taxon>Desulfitobacteriaceae</taxon>
        <taxon>Desulfosporosinus</taxon>
    </lineage>
</organism>
<dbReference type="NCBIfam" id="NF045973">
    <property type="entry name" value="conju_CD1115"/>
    <property type="match status" value="1"/>
</dbReference>
<evidence type="ECO:0000256" key="4">
    <source>
        <dbReference type="ARBA" id="ARBA00022692"/>
    </source>
</evidence>
<name>A0ABT8QRW6_9FIRM</name>
<dbReference type="SUPFAM" id="SSF52540">
    <property type="entry name" value="P-loop containing nucleoside triphosphate hydrolases"/>
    <property type="match status" value="1"/>
</dbReference>
<feature type="transmembrane region" description="Helical" evidence="7">
    <location>
        <begin position="58"/>
        <end position="78"/>
    </location>
</feature>
<reference evidence="8" key="1">
    <citation type="submission" date="2022-05" db="EMBL/GenBank/DDBJ databases">
        <title>Expanded diversity of anoxic marine methylotrophy in a Black Sea sulfate reducing microorganism.</title>
        <authorList>
            <person name="Fischer P.Q."/>
            <person name="Stams A.J.M."/>
            <person name="Villanueva L."/>
            <person name="Sousa D.Z."/>
        </authorList>
    </citation>
    <scope>NUCLEOTIDE SEQUENCE</scope>
    <source>
        <strain evidence="8">P130</strain>
    </source>
</reference>
<sequence length="680" mass="77010">MNKIRRLIMAGMATAIGTVANVYFSTLLHLLLKTKSLEFGFPTLSSCIQSLVSVKSHLMLFLCFEWFILLFAAFLFFSNNKPYQSRMMQITPEISAPVPVGQKQHGSARWMTEKEKNTTFQSYRLNPKDRIIQELIKRGLEDIESGNGDNIVSSKDLQTTLDHGGILLGMEKDENSKQQKFYYNAKDRHTLCIGATGSGKTRTVLLQTIGTIGLSGESMILSDPKGELFHYTSPYLKRLGYEVVALDFRNPLKSHCYNYLQSVIDAVDQDDIAKAISATWDITATLVGEAKGERIWNDGEASVIASSIISVVYDNREGDKRKYQNMTNVYYFIAFMCKTVNNKMPILEYVKRLPDSHPAKALLAISEVAPARTRGSFYTAALSTLRLFTDPSIYSMTCRSDFNPGDVGSKKQALFIILPDEKTTFYSLASLFVSQLYGQLVQIADQRGGRLENRVHFNLEEFGNFVKIPDFANKLTVARSRGILFNLFIQSFAQLEEKYGKDIARIIRGNCENWIYLQADDEETLKELSGKLGNYTVSSYSLSANNGRYSTPSTSQSTSLMSRSLLTSDEIRLISRPYSLITSRGHPAIIYAPDLSETHFNRMFGLGDEKHNISIRELRENRRPKRNVNINDMELWGVWKFYTAACLQPSPTVPIRSPDEEALRFHRNYQEGFTSHQDDE</sequence>
<evidence type="ECO:0000256" key="2">
    <source>
        <dbReference type="ARBA" id="ARBA00008806"/>
    </source>
</evidence>